<dbReference type="CDD" id="cd02019">
    <property type="entry name" value="NK"/>
    <property type="match status" value="1"/>
</dbReference>
<proteinExistence type="predicted"/>
<sequence length="212" mass="23831">MSSFNEYSLLCKENRIKKPLLILIGGYSGSGKSTLAKRIVEVVPNLNIIPTGFVRAACKPFIKNEYSGVHTFDLNTVAIKLNLPAESLLLAQGRTLYPAIASMAGFLETEKQSAIFEGNHIFPDLEDELTSYNPITVFMKCTDNNKLIENMCGPTHPRTLSEVQKQTAILLNKFYMKHVQDLGRNMFEYNDTDNAVSFIEQELGKRIDFLSK</sequence>
<dbReference type="SUPFAM" id="SSF52540">
    <property type="entry name" value="P-loop containing nucleoside triphosphate hydrolases"/>
    <property type="match status" value="1"/>
</dbReference>
<accession>A0A2H0KJX4</accession>
<dbReference type="InterPro" id="IPR027417">
    <property type="entry name" value="P-loop_NTPase"/>
</dbReference>
<dbReference type="AlphaFoldDB" id="A0A2H0KJX4"/>
<dbReference type="EMBL" id="PCVK01000078">
    <property type="protein sequence ID" value="PIQ71558.1"/>
    <property type="molecule type" value="Genomic_DNA"/>
</dbReference>
<reference evidence="1 2" key="1">
    <citation type="submission" date="2017-09" db="EMBL/GenBank/DDBJ databases">
        <title>Depth-based differentiation of microbial function through sediment-hosted aquifers and enrichment of novel symbionts in the deep terrestrial subsurface.</title>
        <authorList>
            <person name="Probst A.J."/>
            <person name="Ladd B."/>
            <person name="Jarett J.K."/>
            <person name="Geller-Mcgrath D.E."/>
            <person name="Sieber C.M."/>
            <person name="Emerson J.B."/>
            <person name="Anantharaman K."/>
            <person name="Thomas B.C."/>
            <person name="Malmstrom R."/>
            <person name="Stieglmeier M."/>
            <person name="Klingl A."/>
            <person name="Woyke T."/>
            <person name="Ryan C.M."/>
            <person name="Banfield J.F."/>
        </authorList>
    </citation>
    <scope>NUCLEOTIDE SEQUENCE [LARGE SCALE GENOMIC DNA]</scope>
    <source>
        <strain evidence="1">CG11_big_fil_rev_8_21_14_0_20_37_16</strain>
    </source>
</reference>
<protein>
    <submittedName>
        <fullName evidence="1">Uncharacterized protein</fullName>
    </submittedName>
</protein>
<evidence type="ECO:0000313" key="1">
    <source>
        <dbReference type="EMBL" id="PIQ71558.1"/>
    </source>
</evidence>
<organism evidence="1 2">
    <name type="scientific">Candidatus Roizmanbacteria bacterium CG11_big_fil_rev_8_21_14_0_20_37_16</name>
    <dbReference type="NCBI Taxonomy" id="1974857"/>
    <lineage>
        <taxon>Bacteria</taxon>
        <taxon>Candidatus Roizmaniibacteriota</taxon>
    </lineage>
</organism>
<comment type="caution">
    <text evidence="1">The sequence shown here is derived from an EMBL/GenBank/DDBJ whole genome shotgun (WGS) entry which is preliminary data.</text>
</comment>
<gene>
    <name evidence="1" type="ORF">COV87_02730</name>
</gene>
<evidence type="ECO:0000313" key="2">
    <source>
        <dbReference type="Proteomes" id="UP000229497"/>
    </source>
</evidence>
<dbReference type="Proteomes" id="UP000229497">
    <property type="component" value="Unassembled WGS sequence"/>
</dbReference>
<dbReference type="Gene3D" id="3.40.50.300">
    <property type="entry name" value="P-loop containing nucleotide triphosphate hydrolases"/>
    <property type="match status" value="1"/>
</dbReference>
<name>A0A2H0KJX4_9BACT</name>